<dbReference type="NCBIfam" id="TIGR00377">
    <property type="entry name" value="ant_ant_sig"/>
    <property type="match status" value="1"/>
</dbReference>
<dbReference type="InterPro" id="IPR003658">
    <property type="entry name" value="Anti-sigma_ant"/>
</dbReference>
<dbReference type="RefSeq" id="WP_309939990.1">
    <property type="nucleotide sequence ID" value="NZ_AP025305.1"/>
</dbReference>
<evidence type="ECO:0000256" key="2">
    <source>
        <dbReference type="RuleBase" id="RU003749"/>
    </source>
</evidence>
<comment type="caution">
    <text evidence="4">The sequence shown here is derived from an EMBL/GenBank/DDBJ whole genome shotgun (WGS) entry which is preliminary data.</text>
</comment>
<gene>
    <name evidence="4" type="ORF">HNQ88_003194</name>
</gene>
<dbReference type="EMBL" id="JAVDQD010000004">
    <property type="protein sequence ID" value="MDR6240128.1"/>
    <property type="molecule type" value="Genomic_DNA"/>
</dbReference>
<organism evidence="4 5">
    <name type="scientific">Aureibacter tunicatorum</name>
    <dbReference type="NCBI Taxonomy" id="866807"/>
    <lineage>
        <taxon>Bacteria</taxon>
        <taxon>Pseudomonadati</taxon>
        <taxon>Bacteroidota</taxon>
        <taxon>Cytophagia</taxon>
        <taxon>Cytophagales</taxon>
        <taxon>Persicobacteraceae</taxon>
        <taxon>Aureibacter</taxon>
    </lineage>
</organism>
<name>A0AAE3XQB2_9BACT</name>
<dbReference type="InterPro" id="IPR002645">
    <property type="entry name" value="STAS_dom"/>
</dbReference>
<dbReference type="PROSITE" id="PS50801">
    <property type="entry name" value="STAS"/>
    <property type="match status" value="1"/>
</dbReference>
<dbReference type="AlphaFoldDB" id="A0AAE3XQB2"/>
<proteinExistence type="inferred from homology"/>
<keyword evidence="5" id="KW-1185">Reference proteome</keyword>
<protein>
    <recommendedName>
        <fullName evidence="2">Anti-sigma factor antagonist</fullName>
    </recommendedName>
</protein>
<reference evidence="4" key="1">
    <citation type="submission" date="2023-07" db="EMBL/GenBank/DDBJ databases">
        <title>Genomic Encyclopedia of Type Strains, Phase IV (KMG-IV): sequencing the most valuable type-strain genomes for metagenomic binning, comparative biology and taxonomic classification.</title>
        <authorList>
            <person name="Goeker M."/>
        </authorList>
    </citation>
    <scope>NUCLEOTIDE SEQUENCE</scope>
    <source>
        <strain evidence="4">DSM 26174</strain>
    </source>
</reference>
<evidence type="ECO:0000259" key="3">
    <source>
        <dbReference type="PROSITE" id="PS50801"/>
    </source>
</evidence>
<accession>A0AAE3XQB2</accession>
<dbReference type="PANTHER" id="PTHR33495">
    <property type="entry name" value="ANTI-SIGMA FACTOR ANTAGONIST TM_1081-RELATED-RELATED"/>
    <property type="match status" value="1"/>
</dbReference>
<dbReference type="Proteomes" id="UP001185092">
    <property type="component" value="Unassembled WGS sequence"/>
</dbReference>
<dbReference type="InterPro" id="IPR036513">
    <property type="entry name" value="STAS_dom_sf"/>
</dbReference>
<comment type="similarity">
    <text evidence="1 2">Belongs to the anti-sigma-factor antagonist family.</text>
</comment>
<dbReference type="CDD" id="cd07043">
    <property type="entry name" value="STAS_anti-anti-sigma_factors"/>
    <property type="match status" value="1"/>
</dbReference>
<dbReference type="GO" id="GO:0043856">
    <property type="term" value="F:anti-sigma factor antagonist activity"/>
    <property type="evidence" value="ECO:0007669"/>
    <property type="project" value="InterPro"/>
</dbReference>
<sequence length="114" mass="12653">MIDISIEHEEGTAIIAVKGEVDASSSIYLDDAFKKVIPEEPKAIMVNLEHLEYISSAGLGVFMSYIEELNNKNIPFIIFSLNEKVKNVFSILGLDQLINICSTKAEAKRHIDGI</sequence>
<dbReference type="SUPFAM" id="SSF52091">
    <property type="entry name" value="SpoIIaa-like"/>
    <property type="match status" value="1"/>
</dbReference>
<evidence type="ECO:0000313" key="4">
    <source>
        <dbReference type="EMBL" id="MDR6240128.1"/>
    </source>
</evidence>
<dbReference type="Pfam" id="PF01740">
    <property type="entry name" value="STAS"/>
    <property type="match status" value="1"/>
</dbReference>
<evidence type="ECO:0000256" key="1">
    <source>
        <dbReference type="ARBA" id="ARBA00009013"/>
    </source>
</evidence>
<feature type="domain" description="STAS" evidence="3">
    <location>
        <begin position="2"/>
        <end position="114"/>
    </location>
</feature>
<evidence type="ECO:0000313" key="5">
    <source>
        <dbReference type="Proteomes" id="UP001185092"/>
    </source>
</evidence>
<dbReference type="Gene3D" id="3.30.750.24">
    <property type="entry name" value="STAS domain"/>
    <property type="match status" value="1"/>
</dbReference>